<name>A0A0E9WKZ6_ANGAN</name>
<sequence>MLMASSMSKMTLQRYSVVKLYNSKSGNYGCLCPQSNIKNTLTLYMLETFTNSPADP</sequence>
<dbReference type="EMBL" id="GBXM01017616">
    <property type="protein sequence ID" value="JAH90961.1"/>
    <property type="molecule type" value="Transcribed_RNA"/>
</dbReference>
<evidence type="ECO:0000313" key="1">
    <source>
        <dbReference type="EMBL" id="JAH90961.1"/>
    </source>
</evidence>
<accession>A0A0E9WKZ6</accession>
<reference evidence="1" key="1">
    <citation type="submission" date="2014-11" db="EMBL/GenBank/DDBJ databases">
        <authorList>
            <person name="Amaro Gonzalez C."/>
        </authorList>
    </citation>
    <scope>NUCLEOTIDE SEQUENCE</scope>
</reference>
<dbReference type="AlphaFoldDB" id="A0A0E9WKZ6"/>
<protein>
    <submittedName>
        <fullName evidence="1">Uncharacterized protein</fullName>
    </submittedName>
</protein>
<organism evidence="1">
    <name type="scientific">Anguilla anguilla</name>
    <name type="common">European freshwater eel</name>
    <name type="synonym">Muraena anguilla</name>
    <dbReference type="NCBI Taxonomy" id="7936"/>
    <lineage>
        <taxon>Eukaryota</taxon>
        <taxon>Metazoa</taxon>
        <taxon>Chordata</taxon>
        <taxon>Craniata</taxon>
        <taxon>Vertebrata</taxon>
        <taxon>Euteleostomi</taxon>
        <taxon>Actinopterygii</taxon>
        <taxon>Neopterygii</taxon>
        <taxon>Teleostei</taxon>
        <taxon>Anguilliformes</taxon>
        <taxon>Anguillidae</taxon>
        <taxon>Anguilla</taxon>
    </lineage>
</organism>
<reference evidence="1" key="2">
    <citation type="journal article" date="2015" name="Fish Shellfish Immunol.">
        <title>Early steps in the European eel (Anguilla anguilla)-Vibrio vulnificus interaction in the gills: Role of the RtxA13 toxin.</title>
        <authorList>
            <person name="Callol A."/>
            <person name="Pajuelo D."/>
            <person name="Ebbesson L."/>
            <person name="Teles M."/>
            <person name="MacKenzie S."/>
            <person name="Amaro C."/>
        </authorList>
    </citation>
    <scope>NUCLEOTIDE SEQUENCE</scope>
</reference>
<proteinExistence type="predicted"/>